<keyword evidence="3" id="KW-1185">Reference proteome</keyword>
<evidence type="ECO:0000259" key="1">
    <source>
        <dbReference type="Pfam" id="PF13175"/>
    </source>
</evidence>
<dbReference type="Proteomes" id="UP001302949">
    <property type="component" value="Unassembled WGS sequence"/>
</dbReference>
<accession>A0ABU5Q8D7</accession>
<dbReference type="InterPro" id="IPR027417">
    <property type="entry name" value="P-loop_NTPase"/>
</dbReference>
<dbReference type="PANTHER" id="PTHR32182:SF22">
    <property type="entry name" value="ATP-DEPENDENT ENDONUCLEASE, OLD FAMILY-RELATED"/>
    <property type="match status" value="1"/>
</dbReference>
<reference evidence="2 3" key="1">
    <citation type="submission" date="2023-12" db="EMBL/GenBank/DDBJ databases">
        <title>Novel species of the genus Arcicella isolated from rivers.</title>
        <authorList>
            <person name="Lu H."/>
        </authorList>
    </citation>
    <scope>NUCLEOTIDE SEQUENCE [LARGE SCALE GENOMIC DNA]</scope>
    <source>
        <strain evidence="2 3">KCTC 23307</strain>
    </source>
</reference>
<protein>
    <submittedName>
        <fullName evidence="2">AAA family ATPase</fullName>
    </submittedName>
</protein>
<dbReference type="RefSeq" id="WP_323296000.1">
    <property type="nucleotide sequence ID" value="NZ_JAYFUM010000007.1"/>
</dbReference>
<dbReference type="PANTHER" id="PTHR32182">
    <property type="entry name" value="DNA REPLICATION AND REPAIR PROTEIN RECF"/>
    <property type="match status" value="1"/>
</dbReference>
<proteinExistence type="predicted"/>
<dbReference type="InterPro" id="IPR041685">
    <property type="entry name" value="AAA_GajA/Old/RecF-like"/>
</dbReference>
<comment type="caution">
    <text evidence="2">The sequence shown here is derived from an EMBL/GenBank/DDBJ whole genome shotgun (WGS) entry which is preliminary data.</text>
</comment>
<dbReference type="EMBL" id="JAYFUM010000007">
    <property type="protein sequence ID" value="MEA5138837.1"/>
    <property type="molecule type" value="Genomic_DNA"/>
</dbReference>
<evidence type="ECO:0000313" key="2">
    <source>
        <dbReference type="EMBL" id="MEA5138837.1"/>
    </source>
</evidence>
<organism evidence="2 3">
    <name type="scientific">Arcicella rigui</name>
    <dbReference type="NCBI Taxonomy" id="797020"/>
    <lineage>
        <taxon>Bacteria</taxon>
        <taxon>Pseudomonadati</taxon>
        <taxon>Bacteroidota</taxon>
        <taxon>Cytophagia</taxon>
        <taxon>Cytophagales</taxon>
        <taxon>Flectobacillaceae</taxon>
        <taxon>Arcicella</taxon>
    </lineage>
</organism>
<dbReference type="SUPFAM" id="SSF52540">
    <property type="entry name" value="P-loop containing nucleoside triphosphate hydrolases"/>
    <property type="match status" value="1"/>
</dbReference>
<gene>
    <name evidence="2" type="ORF">VB248_06825</name>
</gene>
<evidence type="ECO:0000313" key="3">
    <source>
        <dbReference type="Proteomes" id="UP001302949"/>
    </source>
</evidence>
<sequence length="605" mass="69825">MEILYLWIKSYKGISDLGINLSNQYTFNFEETTKTLTATENSDYEKNFWGKKITNLTAIVGRNGVGKSSILSLIYEISDAGRDFEDTIIVYFGQNGVNVFSNINEITISLSFDYKQEFDLYRVKLNNPIFLSTHFDPTSINSFDFSKMELAGQKNLSTQFLLSRNLEDKSSPSPSNQSFEKHFNSFAFEEISRIVNLISIVHKKNNLYRIKSVSIPKYLTLRLIYNSDPELPEILKAESVLVRSTPKDEFERFIHSYVKLSIRNIYQTKRFVFQNELYGDVMNAYNLIIDRIVKLKEISNESTFIEEIIGLLSSLVHSSYQSIRNYFTSIQTCVSLLLKLKELAHVNGNNIAWAISDESIKDLQALIQTYQNSEMTLNFSFFHFSHQALGDGTLSAGEYLLLTLWGRLNSVVQDINKEGVVLLLDEIDLGLHPQWQKEFINNLIDFIDSQFSTHTRPYIQILLTSHSPFILSDIPKHCVILLDKNETNALEIKKLAKSHNTFGTNIHELFTDSFFLQDGLMGEFSRKKINKLIKDINDEKESISFSTFKEKYQKKINIIGEPFLRKKITELIISKSKNDTQIIDSIIEDRESEIEKLRRLKEGNK</sequence>
<dbReference type="Pfam" id="PF13175">
    <property type="entry name" value="AAA_15"/>
    <property type="match status" value="1"/>
</dbReference>
<feature type="domain" description="Endonuclease GajA/Old nuclease/RecF-like AAA" evidence="1">
    <location>
        <begin position="1"/>
        <end position="470"/>
    </location>
</feature>
<name>A0ABU5Q8D7_9BACT</name>
<dbReference type="Gene3D" id="3.40.50.300">
    <property type="entry name" value="P-loop containing nucleotide triphosphate hydrolases"/>
    <property type="match status" value="1"/>
</dbReference>